<reference evidence="2 3" key="1">
    <citation type="submission" date="2019-03" db="EMBL/GenBank/DDBJ databases">
        <title>Sequencing the genomes of 1000 actinobacteria strains.</title>
        <authorList>
            <person name="Klenk H.-P."/>
        </authorList>
    </citation>
    <scope>NUCLEOTIDE SEQUENCE [LARGE SCALE GENOMIC DNA]</scope>
    <source>
        <strain evidence="2 3">DSM 44969</strain>
    </source>
</reference>
<evidence type="ECO:0000313" key="2">
    <source>
        <dbReference type="EMBL" id="TCK21617.1"/>
    </source>
</evidence>
<sequence>MDGRPDAAPLDPGAIPRPRGAVEPMPSVPAPRPVPSRGVVDGERGRVLARYARLMRSGRPEVCLPGRRERIALDPRSAVFGNDGKVIYPDRDAAECAARELEALGGRPQRSYLCSRSRKGHFHLTTDHAAERGRAVLHDAIPRQRTR</sequence>
<evidence type="ECO:0000256" key="1">
    <source>
        <dbReference type="SAM" id="MobiDB-lite"/>
    </source>
</evidence>
<keyword evidence="3" id="KW-1185">Reference proteome</keyword>
<feature type="region of interest" description="Disordered" evidence="1">
    <location>
        <begin position="1"/>
        <end position="41"/>
    </location>
</feature>
<dbReference type="EMBL" id="SMFZ01000002">
    <property type="protein sequence ID" value="TCK21617.1"/>
    <property type="molecule type" value="Genomic_DNA"/>
</dbReference>
<protein>
    <submittedName>
        <fullName evidence="2">Uncharacterized protein</fullName>
    </submittedName>
</protein>
<dbReference type="OrthoDB" id="3575311at2"/>
<name>A0A4R1HHD3_PSEEN</name>
<comment type="caution">
    <text evidence="2">The sequence shown here is derived from an EMBL/GenBank/DDBJ whole genome shotgun (WGS) entry which is preliminary data.</text>
</comment>
<dbReference type="AlphaFoldDB" id="A0A4R1HHD3"/>
<evidence type="ECO:0000313" key="3">
    <source>
        <dbReference type="Proteomes" id="UP000295560"/>
    </source>
</evidence>
<gene>
    <name evidence="2" type="ORF">EV378_5606</name>
</gene>
<dbReference type="RefSeq" id="WP_132430346.1">
    <property type="nucleotide sequence ID" value="NZ_SMFZ01000002.1"/>
</dbReference>
<organism evidence="2 3">
    <name type="scientific">Pseudonocardia endophytica</name>
    <dbReference type="NCBI Taxonomy" id="401976"/>
    <lineage>
        <taxon>Bacteria</taxon>
        <taxon>Bacillati</taxon>
        <taxon>Actinomycetota</taxon>
        <taxon>Actinomycetes</taxon>
        <taxon>Pseudonocardiales</taxon>
        <taxon>Pseudonocardiaceae</taxon>
        <taxon>Pseudonocardia</taxon>
    </lineage>
</organism>
<accession>A0A4R1HHD3</accession>
<dbReference type="Proteomes" id="UP000295560">
    <property type="component" value="Unassembled WGS sequence"/>
</dbReference>
<proteinExistence type="predicted"/>